<feature type="domain" description="Carbohydrate kinase FGGY N-terminal" evidence="8">
    <location>
        <begin position="7"/>
        <end position="252"/>
    </location>
</feature>
<sequence>MMPEPLILALDQGTTSTRAIVFDAKGAPLAEAGRPLEQFYPNDGWVEHDAEEIFAASVAVLREALAKSGRAIEDVAAIGITNQRETVVIWDKASGKPIHRAIVWQDRRTAPTCERLRAAGREAQVTDITGLLLDPYFSGTKIAWILGQVEGARARAEAGELLAGTMDSWVIWNLTGGKVHATDATNASRTMLFDLKAQAWSDEMLEMLDVPRALLPTVLDCAGDYGRTAPELLGRAIPIRGVAGDQQAALMGQGCIRAGEMKATYGTGCFMLVNTGEHLAPSRSRLLTTVAARLGGRATYALEGSIFIAGAALQWVNEGLGVPGGGAGVEKLAQTAREDHGVVLVPAFTGLGAPWWDANARGGLFGMTRDTGLAEIAHAAFDACALQTRDLIEAMRADAPGAFGRDVELRIDGGMSRSAWFSQRLADLTGVAVGRATYMETTALGAALFAGLGAGVYASVEEAAAARPSTERMEPALSSHGREAAYARWLDAVARVKTTA</sequence>
<dbReference type="PIRSF" id="PIRSF000538">
    <property type="entry name" value="GlpK"/>
    <property type="match status" value="1"/>
</dbReference>
<dbReference type="GO" id="GO:0005829">
    <property type="term" value="C:cytosol"/>
    <property type="evidence" value="ECO:0007669"/>
    <property type="project" value="TreeGrafter"/>
</dbReference>
<organism evidence="10 11">
    <name type="scientific">Phenylobacterium haematophilum</name>
    <dbReference type="NCBI Taxonomy" id="98513"/>
    <lineage>
        <taxon>Bacteria</taxon>
        <taxon>Pseudomonadati</taxon>
        <taxon>Pseudomonadota</taxon>
        <taxon>Alphaproteobacteria</taxon>
        <taxon>Caulobacterales</taxon>
        <taxon>Caulobacteraceae</taxon>
        <taxon>Phenylobacterium</taxon>
    </lineage>
</organism>
<dbReference type="InterPro" id="IPR005999">
    <property type="entry name" value="Glycerol_kin"/>
</dbReference>
<dbReference type="GO" id="GO:0006072">
    <property type="term" value="P:glycerol-3-phosphate metabolic process"/>
    <property type="evidence" value="ECO:0007669"/>
    <property type="project" value="InterPro"/>
</dbReference>
<evidence type="ECO:0000256" key="5">
    <source>
        <dbReference type="ARBA" id="ARBA00022798"/>
    </source>
</evidence>
<keyword evidence="11" id="KW-1185">Reference proteome</keyword>
<dbReference type="FunFam" id="3.30.420.40:FF:000008">
    <property type="entry name" value="Glycerol kinase"/>
    <property type="match status" value="1"/>
</dbReference>
<evidence type="ECO:0000313" key="11">
    <source>
        <dbReference type="Proteomes" id="UP000530564"/>
    </source>
</evidence>
<gene>
    <name evidence="10" type="ORF">GGQ61_004248</name>
</gene>
<evidence type="ECO:0000256" key="6">
    <source>
        <dbReference type="ARBA" id="ARBA00022840"/>
    </source>
</evidence>
<evidence type="ECO:0000313" key="10">
    <source>
        <dbReference type="EMBL" id="MBB3893503.1"/>
    </source>
</evidence>
<dbReference type="Pfam" id="PF00370">
    <property type="entry name" value="FGGY_N"/>
    <property type="match status" value="1"/>
</dbReference>
<dbReference type="EC" id="2.7.1.30" evidence="10"/>
<feature type="domain" description="Carbohydrate kinase FGGY C-terminal" evidence="9">
    <location>
        <begin position="262"/>
        <end position="452"/>
    </location>
</feature>
<keyword evidence="2 7" id="KW-0808">Transferase</keyword>
<keyword evidence="4 7" id="KW-0418">Kinase</keyword>
<dbReference type="GO" id="GO:0004370">
    <property type="term" value="F:glycerol kinase activity"/>
    <property type="evidence" value="ECO:0007669"/>
    <property type="project" value="UniProtKB-EC"/>
</dbReference>
<proteinExistence type="inferred from homology"/>
<dbReference type="InterPro" id="IPR043129">
    <property type="entry name" value="ATPase_NBD"/>
</dbReference>
<dbReference type="EMBL" id="JACIDK010000012">
    <property type="protein sequence ID" value="MBB3893503.1"/>
    <property type="molecule type" value="Genomic_DNA"/>
</dbReference>
<dbReference type="GO" id="GO:0019563">
    <property type="term" value="P:glycerol catabolic process"/>
    <property type="evidence" value="ECO:0007669"/>
    <property type="project" value="TreeGrafter"/>
</dbReference>
<comment type="similarity">
    <text evidence="1 7">Belongs to the FGGY kinase family.</text>
</comment>
<dbReference type="NCBIfam" id="TIGR01311">
    <property type="entry name" value="glycerol_kin"/>
    <property type="match status" value="1"/>
</dbReference>
<evidence type="ECO:0000256" key="3">
    <source>
        <dbReference type="ARBA" id="ARBA00022741"/>
    </source>
</evidence>
<dbReference type="InterPro" id="IPR018483">
    <property type="entry name" value="Carb_kinase_FGGY_CS"/>
</dbReference>
<name>A0A840A794_9CAUL</name>
<evidence type="ECO:0000256" key="2">
    <source>
        <dbReference type="ARBA" id="ARBA00022679"/>
    </source>
</evidence>
<dbReference type="PANTHER" id="PTHR10196">
    <property type="entry name" value="SUGAR KINASE"/>
    <property type="match status" value="1"/>
</dbReference>
<dbReference type="NCBIfam" id="NF000756">
    <property type="entry name" value="PRK00047.1"/>
    <property type="match status" value="1"/>
</dbReference>
<keyword evidence="6" id="KW-0067">ATP-binding</keyword>
<accession>A0A840A794</accession>
<dbReference type="GO" id="GO:0005524">
    <property type="term" value="F:ATP binding"/>
    <property type="evidence" value="ECO:0007669"/>
    <property type="project" value="UniProtKB-KW"/>
</dbReference>
<dbReference type="InterPro" id="IPR018484">
    <property type="entry name" value="FGGY_N"/>
</dbReference>
<keyword evidence="3" id="KW-0547">Nucleotide-binding</keyword>
<dbReference type="InterPro" id="IPR000577">
    <property type="entry name" value="Carb_kinase_FGGY"/>
</dbReference>
<protein>
    <submittedName>
        <fullName evidence="10">Glycerol kinase</fullName>
        <ecNumber evidence="10">2.7.1.30</ecNumber>
    </submittedName>
</protein>
<dbReference type="Pfam" id="PF02782">
    <property type="entry name" value="FGGY_C"/>
    <property type="match status" value="1"/>
</dbReference>
<evidence type="ECO:0000256" key="1">
    <source>
        <dbReference type="ARBA" id="ARBA00009156"/>
    </source>
</evidence>
<dbReference type="PANTHER" id="PTHR10196:SF78">
    <property type="entry name" value="GLYCEROL KINASE"/>
    <property type="match status" value="1"/>
</dbReference>
<dbReference type="Gene3D" id="3.30.420.40">
    <property type="match status" value="2"/>
</dbReference>
<dbReference type="PROSITE" id="PS00445">
    <property type="entry name" value="FGGY_KINASES_2"/>
    <property type="match status" value="1"/>
</dbReference>
<dbReference type="InterPro" id="IPR018485">
    <property type="entry name" value="FGGY_C"/>
</dbReference>
<evidence type="ECO:0000256" key="7">
    <source>
        <dbReference type="RuleBase" id="RU003733"/>
    </source>
</evidence>
<evidence type="ECO:0000256" key="4">
    <source>
        <dbReference type="ARBA" id="ARBA00022777"/>
    </source>
</evidence>
<keyword evidence="5" id="KW-0319">Glycerol metabolism</keyword>
<dbReference type="AlphaFoldDB" id="A0A840A794"/>
<evidence type="ECO:0000259" key="8">
    <source>
        <dbReference type="Pfam" id="PF00370"/>
    </source>
</evidence>
<dbReference type="Proteomes" id="UP000530564">
    <property type="component" value="Unassembled WGS sequence"/>
</dbReference>
<dbReference type="CDD" id="cd07786">
    <property type="entry name" value="FGGY_EcGK_like"/>
    <property type="match status" value="1"/>
</dbReference>
<dbReference type="SUPFAM" id="SSF53067">
    <property type="entry name" value="Actin-like ATPase domain"/>
    <property type="match status" value="2"/>
</dbReference>
<comment type="caution">
    <text evidence="10">The sequence shown here is derived from an EMBL/GenBank/DDBJ whole genome shotgun (WGS) entry which is preliminary data.</text>
</comment>
<evidence type="ECO:0000259" key="9">
    <source>
        <dbReference type="Pfam" id="PF02782"/>
    </source>
</evidence>
<reference evidence="10 11" key="1">
    <citation type="submission" date="2020-08" db="EMBL/GenBank/DDBJ databases">
        <title>Genomic Encyclopedia of Type Strains, Phase IV (KMG-IV): sequencing the most valuable type-strain genomes for metagenomic binning, comparative biology and taxonomic classification.</title>
        <authorList>
            <person name="Goeker M."/>
        </authorList>
    </citation>
    <scope>NUCLEOTIDE SEQUENCE [LARGE SCALE GENOMIC DNA]</scope>
    <source>
        <strain evidence="10 11">DSM 21793</strain>
    </source>
</reference>